<keyword evidence="5 8" id="KW-0961">Cell wall biogenesis/degradation</keyword>
<evidence type="ECO:0000256" key="3">
    <source>
        <dbReference type="ARBA" id="ARBA00022989"/>
    </source>
</evidence>
<dbReference type="GO" id="GO:0030428">
    <property type="term" value="C:cell septum"/>
    <property type="evidence" value="ECO:0007669"/>
    <property type="project" value="TreeGrafter"/>
</dbReference>
<reference evidence="10 11" key="1">
    <citation type="journal article" date="2023" name="Proc. Natl. Acad. Sci. U.S.A.">
        <title>A global phylogenomic analysis of the shiitake genus Lentinula.</title>
        <authorList>
            <person name="Sierra-Patev S."/>
            <person name="Min B."/>
            <person name="Naranjo-Ortiz M."/>
            <person name="Looney B."/>
            <person name="Konkel Z."/>
            <person name="Slot J.C."/>
            <person name="Sakamoto Y."/>
            <person name="Steenwyk J.L."/>
            <person name="Rokas A."/>
            <person name="Carro J."/>
            <person name="Camarero S."/>
            <person name="Ferreira P."/>
            <person name="Molpeceres G."/>
            <person name="Ruiz-Duenas F.J."/>
            <person name="Serrano A."/>
            <person name="Henrissat B."/>
            <person name="Drula E."/>
            <person name="Hughes K.W."/>
            <person name="Mata J.L."/>
            <person name="Ishikawa N.K."/>
            <person name="Vargas-Isla R."/>
            <person name="Ushijima S."/>
            <person name="Smith C.A."/>
            <person name="Donoghue J."/>
            <person name="Ahrendt S."/>
            <person name="Andreopoulos W."/>
            <person name="He G."/>
            <person name="LaButti K."/>
            <person name="Lipzen A."/>
            <person name="Ng V."/>
            <person name="Riley R."/>
            <person name="Sandor L."/>
            <person name="Barry K."/>
            <person name="Martinez A.T."/>
            <person name="Xiao Y."/>
            <person name="Gibbons J.G."/>
            <person name="Terashima K."/>
            <person name="Grigoriev I.V."/>
            <person name="Hibbett D."/>
        </authorList>
    </citation>
    <scope>NUCLEOTIDE SEQUENCE [LARGE SCALE GENOMIC DNA]</scope>
    <source>
        <strain evidence="10 11">TFB7810</strain>
    </source>
</reference>
<keyword evidence="8" id="KW-0328">Glycosyltransferase</keyword>
<evidence type="ECO:0000313" key="10">
    <source>
        <dbReference type="EMBL" id="KAJ3744512.1"/>
    </source>
</evidence>
<dbReference type="EMBL" id="JANVFU010000007">
    <property type="protein sequence ID" value="KAJ3744512.1"/>
    <property type="molecule type" value="Genomic_DNA"/>
</dbReference>
<keyword evidence="8" id="KW-1003">Cell membrane</keyword>
<proteinExistence type="inferred from homology"/>
<dbReference type="Pfam" id="PF01644">
    <property type="entry name" value="Chitin_synth_1"/>
    <property type="match status" value="2"/>
</dbReference>
<evidence type="ECO:0000259" key="9">
    <source>
        <dbReference type="Pfam" id="PF08407"/>
    </source>
</evidence>
<evidence type="ECO:0000256" key="2">
    <source>
        <dbReference type="ARBA" id="ARBA00022692"/>
    </source>
</evidence>
<name>A0A9W8P0M8_9AGAR</name>
<gene>
    <name evidence="10" type="ORF">DFH05DRAFT_1525560</name>
</gene>
<dbReference type="EC" id="2.4.1.16" evidence="8"/>
<keyword evidence="2" id="KW-0812">Transmembrane</keyword>
<comment type="caution">
    <text evidence="10">The sequence shown here is derived from an EMBL/GenBank/DDBJ whole genome shotgun (WGS) entry which is preliminary data.</text>
</comment>
<comment type="catalytic activity">
    <reaction evidence="7 8">
        <text>[(1-&gt;4)-N-acetyl-beta-D-glucosaminyl](n) + UDP-N-acetyl-alpha-D-glucosamine = [(1-&gt;4)-N-acetyl-beta-D-glucosaminyl](n+1) + UDP + H(+)</text>
        <dbReference type="Rhea" id="RHEA:16637"/>
        <dbReference type="Rhea" id="RHEA-COMP:9593"/>
        <dbReference type="Rhea" id="RHEA-COMP:9595"/>
        <dbReference type="ChEBI" id="CHEBI:15378"/>
        <dbReference type="ChEBI" id="CHEBI:17029"/>
        <dbReference type="ChEBI" id="CHEBI:57705"/>
        <dbReference type="ChEBI" id="CHEBI:58223"/>
        <dbReference type="EC" id="2.4.1.16"/>
    </reaction>
</comment>
<evidence type="ECO:0000256" key="1">
    <source>
        <dbReference type="ARBA" id="ARBA00004141"/>
    </source>
</evidence>
<feature type="domain" description="Chitin synthase N-terminal" evidence="9">
    <location>
        <begin position="50"/>
        <end position="114"/>
    </location>
</feature>
<dbReference type="GO" id="GO:0004100">
    <property type="term" value="F:chitin synthase activity"/>
    <property type="evidence" value="ECO:0007669"/>
    <property type="project" value="UniProtKB-UniRule"/>
</dbReference>
<dbReference type="Proteomes" id="UP001142393">
    <property type="component" value="Unassembled WGS sequence"/>
</dbReference>
<comment type="similarity">
    <text evidence="8">Belongs to the chitin synthase family.</text>
</comment>
<comment type="subcellular location">
    <subcellularLocation>
        <location evidence="8">Cell membrane</location>
        <topology evidence="8">Multi-pass membrane protein</topology>
    </subcellularLocation>
    <subcellularLocation>
        <location evidence="1">Membrane</location>
        <topology evidence="1">Multi-pass membrane protein</topology>
    </subcellularLocation>
</comment>
<dbReference type="InterPro" id="IPR004835">
    <property type="entry name" value="Chitin_synth"/>
</dbReference>
<dbReference type="GO" id="GO:0071555">
    <property type="term" value="P:cell wall organization"/>
    <property type="evidence" value="ECO:0007669"/>
    <property type="project" value="UniProtKB-KW"/>
</dbReference>
<protein>
    <recommendedName>
        <fullName evidence="8">Chitin synthase</fullName>
        <ecNumber evidence="8">2.4.1.16</ecNumber>
    </recommendedName>
</protein>
<dbReference type="GO" id="GO:0005886">
    <property type="term" value="C:plasma membrane"/>
    <property type="evidence" value="ECO:0007669"/>
    <property type="project" value="UniProtKB-SubCell"/>
</dbReference>
<evidence type="ECO:0000256" key="4">
    <source>
        <dbReference type="ARBA" id="ARBA00023136"/>
    </source>
</evidence>
<evidence type="ECO:0000256" key="7">
    <source>
        <dbReference type="ARBA" id="ARBA00048014"/>
    </source>
</evidence>
<keyword evidence="8" id="KW-0808">Transferase</keyword>
<keyword evidence="4" id="KW-0472">Membrane</keyword>
<evidence type="ECO:0000313" key="11">
    <source>
        <dbReference type="Proteomes" id="UP001142393"/>
    </source>
</evidence>
<dbReference type="InterPro" id="IPR013616">
    <property type="entry name" value="Chitin_synth_N"/>
</dbReference>
<evidence type="ECO:0000256" key="8">
    <source>
        <dbReference type="RuleBase" id="RU366040"/>
    </source>
</evidence>
<sequence>MSQTVPDVPSIPYGVNNGYGNYPPARPGPHYAQSTGAYSVARDKVLQGRAVKQVELFQGNLVLDVPVSSHIIPAGRQDVEEMSEMHYTAATCDPDDFLKSRYSLRPYLLGRQTELFIVMTMYNKDEHSVLKNIAHLCGRSKSKTWGSEGWKKVVVCVVSDGHSKINKRALQVLSLMGCYQDGIAKDSVAGKDVTAHIFEYTSSVMVTELGEVSQTGCSIQIIFSLKEQNKKKLNSHRWFFSAFGPLIKPNVCVLLDVGTKPTGTSIHELWKCFDKHSNVGGACGEICVDTGRGCSLLLTRPLAASQNFEYKMSNILDKPLENGPDGKGPLPASYFKGETMHGGGPNGAGLFERNMHLVEDCILRFEIVTTKQEEWVLKYAKSAKASTNVPASVPEFISPRRRWLNGSLFASIHSTVFWFKIWTSGQNFFRKSF</sequence>
<keyword evidence="11" id="KW-1185">Reference proteome</keyword>
<accession>A0A9W8P0M8</accession>
<dbReference type="Pfam" id="PF08407">
    <property type="entry name" value="Chitin_synth_1N"/>
    <property type="match status" value="1"/>
</dbReference>
<organism evidence="10 11">
    <name type="scientific">Lentinula detonsa</name>
    <dbReference type="NCBI Taxonomy" id="2804962"/>
    <lineage>
        <taxon>Eukaryota</taxon>
        <taxon>Fungi</taxon>
        <taxon>Dikarya</taxon>
        <taxon>Basidiomycota</taxon>
        <taxon>Agaricomycotina</taxon>
        <taxon>Agaricomycetes</taxon>
        <taxon>Agaricomycetidae</taxon>
        <taxon>Agaricales</taxon>
        <taxon>Marasmiineae</taxon>
        <taxon>Omphalotaceae</taxon>
        <taxon>Lentinula</taxon>
    </lineage>
</organism>
<comment type="function">
    <text evidence="6 8">Polymerizes chitin, a structural polymer of the cell wall and septum, by transferring the sugar moiety of UDP-GlcNAc to the non-reducing end of the growing chitin polymer.</text>
</comment>
<dbReference type="PANTHER" id="PTHR22914:SF44">
    <property type="entry name" value="CHITIN SYNTHASE 2"/>
    <property type="match status" value="1"/>
</dbReference>
<dbReference type="PANTHER" id="PTHR22914">
    <property type="entry name" value="CHITIN SYNTHASE"/>
    <property type="match status" value="1"/>
</dbReference>
<keyword evidence="3" id="KW-1133">Transmembrane helix</keyword>
<evidence type="ECO:0000256" key="6">
    <source>
        <dbReference type="ARBA" id="ARBA00024009"/>
    </source>
</evidence>
<dbReference type="AlphaFoldDB" id="A0A9W8P0M8"/>
<evidence type="ECO:0000256" key="5">
    <source>
        <dbReference type="ARBA" id="ARBA00023316"/>
    </source>
</evidence>
<dbReference type="GO" id="GO:0006031">
    <property type="term" value="P:chitin biosynthetic process"/>
    <property type="evidence" value="ECO:0007669"/>
    <property type="project" value="UniProtKB-UniRule"/>
</dbReference>